<feature type="signal peptide" evidence="2">
    <location>
        <begin position="1"/>
        <end position="17"/>
    </location>
</feature>
<sequence length="100" mass="11166">MSLPFCVLNLLPFFLSASPSPTQRPAAKSIPADVPHVRSNSTSSRREMVSLLLSRWAQVYSSTRPGPILHTKYLPGMQDRQADTQKLCGNSRSYKYLPCL</sequence>
<feature type="chain" id="PRO_5043853669" description="Secreted protein" evidence="2">
    <location>
        <begin position="18"/>
        <end position="100"/>
    </location>
</feature>
<organism evidence="3 4">
    <name type="scientific">Elysia marginata</name>
    <dbReference type="NCBI Taxonomy" id="1093978"/>
    <lineage>
        <taxon>Eukaryota</taxon>
        <taxon>Metazoa</taxon>
        <taxon>Spiralia</taxon>
        <taxon>Lophotrochozoa</taxon>
        <taxon>Mollusca</taxon>
        <taxon>Gastropoda</taxon>
        <taxon>Heterobranchia</taxon>
        <taxon>Euthyneura</taxon>
        <taxon>Panpulmonata</taxon>
        <taxon>Sacoglossa</taxon>
        <taxon>Placobranchoidea</taxon>
        <taxon>Plakobranchidae</taxon>
        <taxon>Elysia</taxon>
    </lineage>
</organism>
<name>A0AAV4ILX3_9GAST</name>
<keyword evidence="2" id="KW-0732">Signal</keyword>
<protein>
    <recommendedName>
        <fullName evidence="5">Secreted protein</fullName>
    </recommendedName>
</protein>
<accession>A0AAV4ILX3</accession>
<dbReference type="Proteomes" id="UP000762676">
    <property type="component" value="Unassembled WGS sequence"/>
</dbReference>
<evidence type="ECO:0008006" key="5">
    <source>
        <dbReference type="Google" id="ProtNLM"/>
    </source>
</evidence>
<evidence type="ECO:0000313" key="4">
    <source>
        <dbReference type="Proteomes" id="UP000762676"/>
    </source>
</evidence>
<comment type="caution">
    <text evidence="3">The sequence shown here is derived from an EMBL/GenBank/DDBJ whole genome shotgun (WGS) entry which is preliminary data.</text>
</comment>
<evidence type="ECO:0000313" key="3">
    <source>
        <dbReference type="EMBL" id="GFS11146.1"/>
    </source>
</evidence>
<evidence type="ECO:0000256" key="2">
    <source>
        <dbReference type="SAM" id="SignalP"/>
    </source>
</evidence>
<feature type="region of interest" description="Disordered" evidence="1">
    <location>
        <begin position="18"/>
        <end position="41"/>
    </location>
</feature>
<proteinExistence type="predicted"/>
<gene>
    <name evidence="3" type="ORF">ElyMa_004827800</name>
</gene>
<evidence type="ECO:0000256" key="1">
    <source>
        <dbReference type="SAM" id="MobiDB-lite"/>
    </source>
</evidence>
<keyword evidence="4" id="KW-1185">Reference proteome</keyword>
<dbReference type="EMBL" id="BMAT01009651">
    <property type="protein sequence ID" value="GFS11146.1"/>
    <property type="molecule type" value="Genomic_DNA"/>
</dbReference>
<reference evidence="3 4" key="1">
    <citation type="journal article" date="2021" name="Elife">
        <title>Chloroplast acquisition without the gene transfer in kleptoplastic sea slugs, Plakobranchus ocellatus.</title>
        <authorList>
            <person name="Maeda T."/>
            <person name="Takahashi S."/>
            <person name="Yoshida T."/>
            <person name="Shimamura S."/>
            <person name="Takaki Y."/>
            <person name="Nagai Y."/>
            <person name="Toyoda A."/>
            <person name="Suzuki Y."/>
            <person name="Arimoto A."/>
            <person name="Ishii H."/>
            <person name="Satoh N."/>
            <person name="Nishiyama T."/>
            <person name="Hasebe M."/>
            <person name="Maruyama T."/>
            <person name="Minagawa J."/>
            <person name="Obokata J."/>
            <person name="Shigenobu S."/>
        </authorList>
    </citation>
    <scope>NUCLEOTIDE SEQUENCE [LARGE SCALE GENOMIC DNA]</scope>
</reference>
<dbReference type="AlphaFoldDB" id="A0AAV4ILX3"/>